<evidence type="ECO:0000313" key="2">
    <source>
        <dbReference type="Proteomes" id="UP000054047"/>
    </source>
</evidence>
<dbReference type="EMBL" id="KN727051">
    <property type="protein sequence ID" value="KIH66603.1"/>
    <property type="molecule type" value="Genomic_DNA"/>
</dbReference>
<dbReference type="AlphaFoldDB" id="A0A0C2DA45"/>
<protein>
    <submittedName>
        <fullName evidence="1">Uncharacterized protein</fullName>
    </submittedName>
</protein>
<accession>A0A0C2DA45</accession>
<evidence type="ECO:0000313" key="1">
    <source>
        <dbReference type="EMBL" id="KIH66603.1"/>
    </source>
</evidence>
<organism evidence="1 2">
    <name type="scientific">Ancylostoma duodenale</name>
    <dbReference type="NCBI Taxonomy" id="51022"/>
    <lineage>
        <taxon>Eukaryota</taxon>
        <taxon>Metazoa</taxon>
        <taxon>Ecdysozoa</taxon>
        <taxon>Nematoda</taxon>
        <taxon>Chromadorea</taxon>
        <taxon>Rhabditida</taxon>
        <taxon>Rhabditina</taxon>
        <taxon>Rhabditomorpha</taxon>
        <taxon>Strongyloidea</taxon>
        <taxon>Ancylostomatidae</taxon>
        <taxon>Ancylostomatinae</taxon>
        <taxon>Ancylostoma</taxon>
    </lineage>
</organism>
<keyword evidence="2" id="KW-1185">Reference proteome</keyword>
<proteinExistence type="predicted"/>
<reference evidence="1 2" key="1">
    <citation type="submission" date="2013-12" db="EMBL/GenBank/DDBJ databases">
        <title>Draft genome of the parsitic nematode Ancylostoma duodenale.</title>
        <authorList>
            <person name="Mitreva M."/>
        </authorList>
    </citation>
    <scope>NUCLEOTIDE SEQUENCE [LARGE SCALE GENOMIC DNA]</scope>
    <source>
        <strain evidence="1 2">Zhejiang</strain>
    </source>
</reference>
<name>A0A0C2DA45_9BILA</name>
<gene>
    <name evidence="1" type="ORF">ANCDUO_03069</name>
</gene>
<dbReference type="OrthoDB" id="5845286at2759"/>
<sequence>MTSQSHDGGLGIPIEQLNEINNEAVKLAKTNSWEEIAPTTDQTKVVILLPDPFRNINTAFKEQANVEKLIYRSIVKIGSMREASDAQKCIIVRQTTDVTPPKRDWCELSSISIVAVAPPREDSAYFQNRIEINNSIEIARSAALLMKQNIFEENFPRCTSEPHFPTVKYSAWFYPEETFRLLNR</sequence>
<dbReference type="Proteomes" id="UP000054047">
    <property type="component" value="Unassembled WGS sequence"/>
</dbReference>